<dbReference type="Pfam" id="PF14270">
    <property type="entry name" value="DUF4358"/>
    <property type="match status" value="1"/>
</dbReference>
<reference evidence="2" key="1">
    <citation type="submission" date="2020-10" db="EMBL/GenBank/DDBJ databases">
        <authorList>
            <person name="Gilroy R."/>
        </authorList>
    </citation>
    <scope>NUCLEOTIDE SEQUENCE</scope>
    <source>
        <strain evidence="2">ChiGjej1B1-1684</strain>
    </source>
</reference>
<protein>
    <submittedName>
        <fullName evidence="2">DUF4358 domain-containing protein</fullName>
    </submittedName>
</protein>
<dbReference type="InterPro" id="IPR025648">
    <property type="entry name" value="DUF4358"/>
</dbReference>
<gene>
    <name evidence="2" type="ORF">IAD22_04575</name>
</gene>
<dbReference type="EMBL" id="DVNG01000066">
    <property type="protein sequence ID" value="HIU50268.1"/>
    <property type="molecule type" value="Genomic_DNA"/>
</dbReference>
<keyword evidence="1" id="KW-0732">Signal</keyword>
<dbReference type="AlphaFoldDB" id="A0A9D1LYC6"/>
<evidence type="ECO:0000256" key="1">
    <source>
        <dbReference type="SAM" id="SignalP"/>
    </source>
</evidence>
<evidence type="ECO:0000313" key="3">
    <source>
        <dbReference type="Proteomes" id="UP000824118"/>
    </source>
</evidence>
<feature type="signal peptide" evidence="1">
    <location>
        <begin position="1"/>
        <end position="22"/>
    </location>
</feature>
<comment type="caution">
    <text evidence="2">The sequence shown here is derived from an EMBL/GenBank/DDBJ whole genome shotgun (WGS) entry which is preliminary data.</text>
</comment>
<dbReference type="Proteomes" id="UP000824118">
    <property type="component" value="Unassembled WGS sequence"/>
</dbReference>
<feature type="chain" id="PRO_5038972899" evidence="1">
    <location>
        <begin position="23"/>
        <end position="155"/>
    </location>
</feature>
<name>A0A9D1LYC6_9FIRM</name>
<proteinExistence type="predicted"/>
<organism evidence="2 3">
    <name type="scientific">Candidatus Limousia pullorum</name>
    <dbReference type="NCBI Taxonomy" id="2840860"/>
    <lineage>
        <taxon>Bacteria</taxon>
        <taxon>Bacillati</taxon>
        <taxon>Bacillota</taxon>
        <taxon>Clostridia</taxon>
        <taxon>Eubacteriales</taxon>
        <taxon>Oscillospiraceae</taxon>
        <taxon>Oscillospiraceae incertae sedis</taxon>
        <taxon>Candidatus Limousia</taxon>
    </lineage>
</organism>
<reference evidence="2" key="2">
    <citation type="journal article" date="2021" name="PeerJ">
        <title>Extensive microbial diversity within the chicken gut microbiome revealed by metagenomics and culture.</title>
        <authorList>
            <person name="Gilroy R."/>
            <person name="Ravi A."/>
            <person name="Getino M."/>
            <person name="Pursley I."/>
            <person name="Horton D.L."/>
            <person name="Alikhan N.F."/>
            <person name="Baker D."/>
            <person name="Gharbi K."/>
            <person name="Hall N."/>
            <person name="Watson M."/>
            <person name="Adriaenssens E.M."/>
            <person name="Foster-Nyarko E."/>
            <person name="Jarju S."/>
            <person name="Secka A."/>
            <person name="Antonio M."/>
            <person name="Oren A."/>
            <person name="Chaudhuri R.R."/>
            <person name="La Ragione R."/>
            <person name="Hildebrand F."/>
            <person name="Pallen M.J."/>
        </authorList>
    </citation>
    <scope>NUCLEOTIDE SEQUENCE</scope>
    <source>
        <strain evidence="2">ChiGjej1B1-1684</strain>
    </source>
</reference>
<dbReference type="PROSITE" id="PS51257">
    <property type="entry name" value="PROKAR_LIPOPROTEIN"/>
    <property type="match status" value="1"/>
</dbReference>
<sequence>MKKTIKKIICLAMCALTLFAFAGCSGSENKELDIEKLSGDLLAQVQFKDTLTKIDDDMISKLYGIDYAEEQIVYVSTGATAEEIALFKLKDSADAQKAYDAVNKRLDYQKNSYELYIPEEMVKLDAAVIELYGNYVIFCVSDGDTAKTIIEEYIK</sequence>
<evidence type="ECO:0000313" key="2">
    <source>
        <dbReference type="EMBL" id="HIU50268.1"/>
    </source>
</evidence>
<accession>A0A9D1LYC6</accession>